<reference evidence="4 5" key="1">
    <citation type="journal article" date="2015" name="Genome Announc.">
        <title>Expanding the biotechnology potential of lactobacilli through comparative genomics of 213 strains and associated genera.</title>
        <authorList>
            <person name="Sun Z."/>
            <person name="Harris H.M."/>
            <person name="McCann A."/>
            <person name="Guo C."/>
            <person name="Argimon S."/>
            <person name="Zhang W."/>
            <person name="Yang X."/>
            <person name="Jeffery I.B."/>
            <person name="Cooney J.C."/>
            <person name="Kagawa T.F."/>
            <person name="Liu W."/>
            <person name="Song Y."/>
            <person name="Salvetti E."/>
            <person name="Wrobel A."/>
            <person name="Rasinkangas P."/>
            <person name="Parkhill J."/>
            <person name="Rea M.C."/>
            <person name="O'Sullivan O."/>
            <person name="Ritari J."/>
            <person name="Douillard F.P."/>
            <person name="Paul Ross R."/>
            <person name="Yang R."/>
            <person name="Briner A.E."/>
            <person name="Felis G.E."/>
            <person name="de Vos W.M."/>
            <person name="Barrangou R."/>
            <person name="Klaenhammer T.R."/>
            <person name="Caufield P.W."/>
            <person name="Cui Y."/>
            <person name="Zhang H."/>
            <person name="O'Toole P.W."/>
        </authorList>
    </citation>
    <scope>NUCLEOTIDE SEQUENCE [LARGE SCALE GENOMIC DNA]</scope>
    <source>
        <strain evidence="4 5">DSM 20587</strain>
    </source>
</reference>
<dbReference type="PROSITE" id="PS00455">
    <property type="entry name" value="AMP_BINDING"/>
    <property type="match status" value="1"/>
</dbReference>
<dbReference type="EMBL" id="AYYV01000030">
    <property type="protein sequence ID" value="KRM52770.1"/>
    <property type="molecule type" value="Genomic_DNA"/>
</dbReference>
<proteinExistence type="inferred from homology"/>
<evidence type="ECO:0000313" key="4">
    <source>
        <dbReference type="EMBL" id="KRM52770.1"/>
    </source>
</evidence>
<dbReference type="PANTHER" id="PTHR24096:SF149">
    <property type="entry name" value="AMP-BINDING DOMAIN-CONTAINING PROTEIN-RELATED"/>
    <property type="match status" value="1"/>
</dbReference>
<name>A0A8E1RKS9_LENKE</name>
<sequence length="404" mass="45517">MKQLDNWILKQAYLVPNRIAVDDGKTQLTFAKLKQEVIKLSGQLKTADVLEGQRVAIMTSNSLSGYLLALAILGSNRSIVWINWRLSDEEITRQLKDSNPSMCLVEDKLWRDSFQKGFMKFSSLMRVPAANYQLVSEFHDEDVASIMYTSGTTGRPKGVMQTFGNHFASAVSSSLNLGLSAEDEWLCAVPIFHISGFSIMMRGLIYGMTIRLVSHFQPENIDQILTTEPISTVSVVPYMLKKLLTLRAQHDVPYNSNFRCMLLGGGPIDHQTLKLCQKYRIPVVQSYGMTETCSQIVALNYEDAERRIGSVGKPLFLTQLKLGENQEILIKTPALTKGYLNRSNALESKKTSDGWYKTGDIGHLDNDGFLYVDGRIDDMIIFAVRIFSQMKSSRSILQEKKLMK</sequence>
<evidence type="ECO:0000256" key="2">
    <source>
        <dbReference type="ARBA" id="ARBA00022598"/>
    </source>
</evidence>
<gene>
    <name evidence="4" type="ORF">FC95_GL001089</name>
</gene>
<dbReference type="Proteomes" id="UP000051164">
    <property type="component" value="Unassembled WGS sequence"/>
</dbReference>
<dbReference type="PANTHER" id="PTHR24096">
    <property type="entry name" value="LONG-CHAIN-FATTY-ACID--COA LIGASE"/>
    <property type="match status" value="1"/>
</dbReference>
<dbReference type="PRINTS" id="PR00154">
    <property type="entry name" value="AMPBINDING"/>
</dbReference>
<dbReference type="InterPro" id="IPR020845">
    <property type="entry name" value="AMP-binding_CS"/>
</dbReference>
<dbReference type="SUPFAM" id="SSF56801">
    <property type="entry name" value="Acetyl-CoA synthetase-like"/>
    <property type="match status" value="1"/>
</dbReference>
<dbReference type="AlphaFoldDB" id="A0A8E1RKS9"/>
<accession>A0A8E1RKS9</accession>
<dbReference type="Pfam" id="PF00501">
    <property type="entry name" value="AMP-binding"/>
    <property type="match status" value="1"/>
</dbReference>
<comment type="caution">
    <text evidence="4">The sequence shown here is derived from an EMBL/GenBank/DDBJ whole genome shotgun (WGS) entry which is preliminary data.</text>
</comment>
<dbReference type="InterPro" id="IPR000873">
    <property type="entry name" value="AMP-dep_synth/lig_dom"/>
</dbReference>
<dbReference type="InterPro" id="IPR020459">
    <property type="entry name" value="AMP-binding"/>
</dbReference>
<evidence type="ECO:0000313" key="5">
    <source>
        <dbReference type="Proteomes" id="UP000051164"/>
    </source>
</evidence>
<keyword evidence="2 4" id="KW-0436">Ligase</keyword>
<evidence type="ECO:0000256" key="1">
    <source>
        <dbReference type="ARBA" id="ARBA00006432"/>
    </source>
</evidence>
<dbReference type="GO" id="GO:0016405">
    <property type="term" value="F:CoA-ligase activity"/>
    <property type="evidence" value="ECO:0007669"/>
    <property type="project" value="TreeGrafter"/>
</dbReference>
<protein>
    <submittedName>
        <fullName evidence="4">O-succinylbenzoate-CoA ligase</fullName>
    </submittedName>
</protein>
<evidence type="ECO:0000259" key="3">
    <source>
        <dbReference type="Pfam" id="PF00501"/>
    </source>
</evidence>
<dbReference type="InterPro" id="IPR042099">
    <property type="entry name" value="ANL_N_sf"/>
</dbReference>
<dbReference type="Gene3D" id="3.40.50.12780">
    <property type="entry name" value="N-terminal domain of ligase-like"/>
    <property type="match status" value="1"/>
</dbReference>
<feature type="domain" description="AMP-dependent synthetase/ligase" evidence="3">
    <location>
        <begin position="11"/>
        <end position="340"/>
    </location>
</feature>
<organism evidence="4 5">
    <name type="scientific">Lentilactobacillus kefiri DSM 20587 = JCM 5818</name>
    <dbReference type="NCBI Taxonomy" id="1423764"/>
    <lineage>
        <taxon>Bacteria</taxon>
        <taxon>Bacillati</taxon>
        <taxon>Bacillota</taxon>
        <taxon>Bacilli</taxon>
        <taxon>Lactobacillales</taxon>
        <taxon>Lactobacillaceae</taxon>
        <taxon>Lentilactobacillus</taxon>
    </lineage>
</organism>
<comment type="similarity">
    <text evidence="1">Belongs to the ATP-dependent AMP-binding enzyme family.</text>
</comment>